<dbReference type="RefSeq" id="WP_004965312.1">
    <property type="nucleotide sequence ID" value="NZ_AOLR01000029.1"/>
</dbReference>
<keyword evidence="2" id="KW-0804">Transcription</keyword>
<dbReference type="OrthoDB" id="156233at2157"/>
<proteinExistence type="predicted"/>
<dbReference type="Pfam" id="PF04967">
    <property type="entry name" value="HTH_10"/>
    <property type="match status" value="1"/>
</dbReference>
<dbReference type="Proteomes" id="UP000011659">
    <property type="component" value="Unassembled WGS sequence"/>
</dbReference>
<dbReference type="EMBL" id="CP073367">
    <property type="protein sequence ID" value="QUJ73795.1"/>
    <property type="molecule type" value="Genomic_DNA"/>
</dbReference>
<dbReference type="PANTHER" id="PTHR34236:SF1">
    <property type="entry name" value="DIMETHYL SULFOXIDE REDUCTASE TRANSCRIPTIONAL ACTIVATOR"/>
    <property type="match status" value="1"/>
</dbReference>
<evidence type="ECO:0000256" key="1">
    <source>
        <dbReference type="ARBA" id="ARBA00023015"/>
    </source>
</evidence>
<gene>
    <name evidence="4" type="ORF">C436_16145</name>
    <name evidence="5" type="ORF">KDQ40_16350</name>
</gene>
<keyword evidence="6" id="KW-1185">Reference proteome</keyword>
<name>M0JQF7_9EURY</name>
<organism evidence="4 6">
    <name type="scientific">Haloarcula marismortui ATCC 33800</name>
    <dbReference type="NCBI Taxonomy" id="662476"/>
    <lineage>
        <taxon>Archaea</taxon>
        <taxon>Methanobacteriati</taxon>
        <taxon>Methanobacteriota</taxon>
        <taxon>Stenosarchaea group</taxon>
        <taxon>Halobacteria</taxon>
        <taxon>Halobacteriales</taxon>
        <taxon>Haloarculaceae</taxon>
        <taxon>Haloarcula</taxon>
    </lineage>
</organism>
<evidence type="ECO:0000313" key="5">
    <source>
        <dbReference type="EMBL" id="QUJ73795.1"/>
    </source>
</evidence>
<evidence type="ECO:0000256" key="2">
    <source>
        <dbReference type="ARBA" id="ARBA00023163"/>
    </source>
</evidence>
<keyword evidence="5" id="KW-0614">Plasmid</keyword>
<dbReference type="PANTHER" id="PTHR34236">
    <property type="entry name" value="DIMETHYL SULFOXIDE REDUCTASE TRANSCRIPTIONAL ACTIVATOR"/>
    <property type="match status" value="1"/>
</dbReference>
<evidence type="ECO:0000313" key="6">
    <source>
        <dbReference type="Proteomes" id="UP000011659"/>
    </source>
</evidence>
<dbReference type="PATRIC" id="fig|662476.7.peg.3233"/>
<geneLocation type="plasmid" evidence="5 7">
    <name>pHsi117</name>
</geneLocation>
<dbReference type="KEGG" id="hsin:KDQ40_16350"/>
<evidence type="ECO:0000259" key="3">
    <source>
        <dbReference type="Pfam" id="PF04967"/>
    </source>
</evidence>
<evidence type="ECO:0000313" key="4">
    <source>
        <dbReference type="EMBL" id="EMA11231.1"/>
    </source>
</evidence>
<feature type="domain" description="HTH bat-type" evidence="3">
    <location>
        <begin position="166"/>
        <end position="217"/>
    </location>
</feature>
<reference evidence="5" key="2">
    <citation type="submission" date="2021-04" db="EMBL/GenBank/DDBJ databases">
        <title>Complete Genome sequence and Methylome Analysis of the Haloarchaeon Haloarcula sinaiiensis.</title>
        <authorList>
            <person name="Fomenkov A."/>
            <person name="DasSarma P."/>
            <person name="DasSarma S."/>
            <person name="Roberts R.J."/>
        </authorList>
    </citation>
    <scope>NUCLEOTIDE SEQUENCE</scope>
    <source>
        <strain evidence="5">ATCC 33800</strain>
        <plasmid evidence="5">pHsi117</plasmid>
    </source>
</reference>
<protein>
    <submittedName>
        <fullName evidence="4">Bacterio-opsin activator HTH domain-containing protein</fullName>
    </submittedName>
    <submittedName>
        <fullName evidence="5">Helix-turn-helix domain-containing protein</fullName>
    </submittedName>
</protein>
<dbReference type="Proteomes" id="UP000682967">
    <property type="component" value="Plasmid pHsi117"/>
</dbReference>
<accession>M0JQF7</accession>
<sequence>MSIMVEFTVSVDRFELGGLIAERDGLDAELERIIPTEHGVIPYVWVTGTQENLDTLAESLAQSETVSSVTALDDLAVNGSEKTQRLFRIDWVLPELDIIKGIINADGVILEGQSLKDYWVIRFRFPDHEHVAEFYQYLADQEITDFQIDSIYELQDRSERGDQFDLTPDQREAITLAAQRGYFSTPREVTLSELGDELDITEQAFSQRLRAATEKIILSALNIPNIEPR</sequence>
<keyword evidence="1" id="KW-0805">Transcription regulation</keyword>
<dbReference type="AlphaFoldDB" id="M0JQF7"/>
<dbReference type="EMBL" id="AOLR01000029">
    <property type="protein sequence ID" value="EMA11231.1"/>
    <property type="molecule type" value="Genomic_DNA"/>
</dbReference>
<dbReference type="InterPro" id="IPR007050">
    <property type="entry name" value="HTH_bacterioopsin"/>
</dbReference>
<reference evidence="4 6" key="1">
    <citation type="journal article" date="2014" name="PLoS Genet.">
        <title>Phylogenetically driven sequencing of extremely halophilic archaea reveals strategies for static and dynamic osmo-response.</title>
        <authorList>
            <person name="Becker E.A."/>
            <person name="Seitzer P.M."/>
            <person name="Tritt A."/>
            <person name="Larsen D."/>
            <person name="Krusor M."/>
            <person name="Yao A.I."/>
            <person name="Wu D."/>
            <person name="Madern D."/>
            <person name="Eisen J.A."/>
            <person name="Darling A.E."/>
            <person name="Facciotti M.T."/>
        </authorList>
    </citation>
    <scope>NUCLEOTIDE SEQUENCE [LARGE SCALE GENOMIC DNA]</scope>
    <source>
        <strain evidence="4 6">ATCC 33800</strain>
    </source>
</reference>
<evidence type="ECO:0000313" key="7">
    <source>
        <dbReference type="Proteomes" id="UP000682967"/>
    </source>
</evidence>